<comment type="caution">
    <text evidence="8">The sequence shown here is derived from an EMBL/GenBank/DDBJ whole genome shotgun (WGS) entry which is preliminary data.</text>
</comment>
<comment type="cofactor">
    <cofactor evidence="2">
        <name>Mg(2+)</name>
        <dbReference type="ChEBI" id="CHEBI:18420"/>
    </cofactor>
</comment>
<sequence length="236" mass="27327">MMNDKNQKTENEMRDNHAEMNKRVQYTWLKETLAQHEPTFIDMDQCHQAAVCIPLLKNQDSSYDVLFEVRSSTIAHQPGDVCLPGGMVEKGETPREAALRELKEELLLKEDQISYLGDMDKLYSGGSLVMHSFATEVKGYQNTFNPAEVAEVFTVPLEFFLHTDPECYVIRAKVEPGEDFPYELICGGREYRWRSRKEEVCFYQYEGHVIWGLTAKLIRAFADVVRDRETGYEKHV</sequence>
<dbReference type="PANTHER" id="PTHR12992:SF11">
    <property type="entry name" value="MITOCHONDRIAL COENZYME A DIPHOSPHATASE NUDT8"/>
    <property type="match status" value="1"/>
</dbReference>
<evidence type="ECO:0000256" key="5">
    <source>
        <dbReference type="ARBA" id="ARBA00022842"/>
    </source>
</evidence>
<evidence type="ECO:0000256" key="1">
    <source>
        <dbReference type="ARBA" id="ARBA00001936"/>
    </source>
</evidence>
<accession>A0A844DWN2</accession>
<dbReference type="RefSeq" id="WP_154314499.1">
    <property type="nucleotide sequence ID" value="NZ_JBKXQF010000003.1"/>
</dbReference>
<protein>
    <submittedName>
        <fullName evidence="8">NUDIX domain-containing protein</fullName>
    </submittedName>
</protein>
<keyword evidence="5" id="KW-0460">Magnesium</keyword>
<dbReference type="AlphaFoldDB" id="A0A844DWN2"/>
<keyword evidence="6" id="KW-0464">Manganese</keyword>
<dbReference type="Pfam" id="PF00293">
    <property type="entry name" value="NUDIX"/>
    <property type="match status" value="1"/>
</dbReference>
<evidence type="ECO:0000256" key="4">
    <source>
        <dbReference type="ARBA" id="ARBA00022801"/>
    </source>
</evidence>
<dbReference type="InterPro" id="IPR015797">
    <property type="entry name" value="NUDIX_hydrolase-like_dom_sf"/>
</dbReference>
<name>A0A844DWN2_EUBRA</name>
<evidence type="ECO:0000256" key="2">
    <source>
        <dbReference type="ARBA" id="ARBA00001946"/>
    </source>
</evidence>
<proteinExistence type="predicted"/>
<dbReference type="InterPro" id="IPR045121">
    <property type="entry name" value="CoAse"/>
</dbReference>
<dbReference type="SUPFAM" id="SSF55811">
    <property type="entry name" value="Nudix"/>
    <property type="match status" value="1"/>
</dbReference>
<dbReference type="Gene3D" id="3.90.79.10">
    <property type="entry name" value="Nucleoside Triphosphate Pyrophosphohydrolase"/>
    <property type="match status" value="1"/>
</dbReference>
<feature type="domain" description="Nudix hydrolase" evidence="7">
    <location>
        <begin position="46"/>
        <end position="182"/>
    </location>
</feature>
<keyword evidence="3" id="KW-0479">Metal-binding</keyword>
<dbReference type="PANTHER" id="PTHR12992">
    <property type="entry name" value="NUDIX HYDROLASE"/>
    <property type="match status" value="1"/>
</dbReference>
<dbReference type="PROSITE" id="PS51462">
    <property type="entry name" value="NUDIX"/>
    <property type="match status" value="1"/>
</dbReference>
<keyword evidence="4" id="KW-0378">Hydrolase</keyword>
<gene>
    <name evidence="8" type="ORF">GKE72_06725</name>
</gene>
<evidence type="ECO:0000256" key="3">
    <source>
        <dbReference type="ARBA" id="ARBA00022723"/>
    </source>
</evidence>
<evidence type="ECO:0000313" key="9">
    <source>
        <dbReference type="Proteomes" id="UP000431304"/>
    </source>
</evidence>
<evidence type="ECO:0000259" key="7">
    <source>
        <dbReference type="PROSITE" id="PS51462"/>
    </source>
</evidence>
<reference evidence="8 9" key="1">
    <citation type="journal article" date="2019" name="Nat. Med.">
        <title>A library of human gut bacterial isolates paired with longitudinal multiomics data enables mechanistic microbiome research.</title>
        <authorList>
            <person name="Poyet M."/>
            <person name="Groussin M."/>
            <person name="Gibbons S.M."/>
            <person name="Avila-Pacheco J."/>
            <person name="Jiang X."/>
            <person name="Kearney S.M."/>
            <person name="Perrotta A.R."/>
            <person name="Berdy B."/>
            <person name="Zhao S."/>
            <person name="Lieberman T.D."/>
            <person name="Swanson P.K."/>
            <person name="Smith M."/>
            <person name="Roesemann S."/>
            <person name="Alexander J.E."/>
            <person name="Rich S.A."/>
            <person name="Livny J."/>
            <person name="Vlamakis H."/>
            <person name="Clish C."/>
            <person name="Bullock K."/>
            <person name="Deik A."/>
            <person name="Scott J."/>
            <person name="Pierce K.A."/>
            <person name="Xavier R.J."/>
            <person name="Alm E.J."/>
        </authorList>
    </citation>
    <scope>NUCLEOTIDE SEQUENCE [LARGE SCALE GENOMIC DNA]</scope>
    <source>
        <strain evidence="8 9">BIOML-A3</strain>
    </source>
</reference>
<dbReference type="EMBL" id="WKRA01000008">
    <property type="protein sequence ID" value="MSD15771.1"/>
    <property type="molecule type" value="Genomic_DNA"/>
</dbReference>
<evidence type="ECO:0000256" key="6">
    <source>
        <dbReference type="ARBA" id="ARBA00023211"/>
    </source>
</evidence>
<dbReference type="Proteomes" id="UP000431304">
    <property type="component" value="Unassembled WGS sequence"/>
</dbReference>
<dbReference type="InterPro" id="IPR000086">
    <property type="entry name" value="NUDIX_hydrolase_dom"/>
</dbReference>
<evidence type="ECO:0000313" key="8">
    <source>
        <dbReference type="EMBL" id="MSD15771.1"/>
    </source>
</evidence>
<dbReference type="CDD" id="cd03426">
    <property type="entry name" value="NUDIX_CoAse_Nudt7"/>
    <property type="match status" value="1"/>
</dbReference>
<organism evidence="8 9">
    <name type="scientific">Eubacterium ramulus</name>
    <dbReference type="NCBI Taxonomy" id="39490"/>
    <lineage>
        <taxon>Bacteria</taxon>
        <taxon>Bacillati</taxon>
        <taxon>Bacillota</taxon>
        <taxon>Clostridia</taxon>
        <taxon>Eubacteriales</taxon>
        <taxon>Eubacteriaceae</taxon>
        <taxon>Eubacterium</taxon>
    </lineage>
</organism>
<dbReference type="GO" id="GO:0010945">
    <property type="term" value="F:coenzyme A diphosphatase activity"/>
    <property type="evidence" value="ECO:0007669"/>
    <property type="project" value="InterPro"/>
</dbReference>
<comment type="cofactor">
    <cofactor evidence="1">
        <name>Mn(2+)</name>
        <dbReference type="ChEBI" id="CHEBI:29035"/>
    </cofactor>
</comment>
<dbReference type="GO" id="GO:0046872">
    <property type="term" value="F:metal ion binding"/>
    <property type="evidence" value="ECO:0007669"/>
    <property type="project" value="UniProtKB-KW"/>
</dbReference>